<gene>
    <name evidence="2" type="ORF">MBUL_00897</name>
</gene>
<organism evidence="2">
    <name type="scientific">Methylobacterium bullatum</name>
    <dbReference type="NCBI Taxonomy" id="570505"/>
    <lineage>
        <taxon>Bacteria</taxon>
        <taxon>Pseudomonadati</taxon>
        <taxon>Pseudomonadota</taxon>
        <taxon>Alphaproteobacteria</taxon>
        <taxon>Hyphomicrobiales</taxon>
        <taxon>Methylobacteriaceae</taxon>
        <taxon>Methylobacterium</taxon>
    </lineage>
</organism>
<accession>A0A679IV93</accession>
<feature type="compositionally biased region" description="Pro residues" evidence="1">
    <location>
        <begin position="155"/>
        <end position="170"/>
    </location>
</feature>
<feature type="compositionally biased region" description="Gly residues" evidence="1">
    <location>
        <begin position="183"/>
        <end position="192"/>
    </location>
</feature>
<reference evidence="2" key="1">
    <citation type="submission" date="2019-12" db="EMBL/GenBank/DDBJ databases">
        <authorList>
            <person name="Cremers G."/>
        </authorList>
    </citation>
    <scope>NUCLEOTIDE SEQUENCE</scope>
    <source>
        <strain evidence="2">Mbul1</strain>
    </source>
</reference>
<evidence type="ECO:0008006" key="3">
    <source>
        <dbReference type="Google" id="ProtNLM"/>
    </source>
</evidence>
<sequence>MEGTAPERLDAEASPALVALADALKRARAPLLSALERAGNLRGEIDALTARIEAGEGEIEAAEHARAAEREALRLAELTANGETVRVSGLAERVVSLGREIAPYLAAAGLSLADLDRDGAGTARRVAEIAAAHRALDRNRESSSARSRPSRRAAPAPPKPWASPAPPPMRPDARRWPAPTGSPGCGPNGRLC</sequence>
<evidence type="ECO:0000256" key="1">
    <source>
        <dbReference type="SAM" id="MobiDB-lite"/>
    </source>
</evidence>
<evidence type="ECO:0000313" key="2">
    <source>
        <dbReference type="EMBL" id="CAA2100886.1"/>
    </source>
</evidence>
<proteinExistence type="predicted"/>
<name>A0A679IV93_9HYPH</name>
<dbReference type="AlphaFoldDB" id="A0A679IV93"/>
<feature type="region of interest" description="Disordered" evidence="1">
    <location>
        <begin position="135"/>
        <end position="192"/>
    </location>
</feature>
<protein>
    <recommendedName>
        <fullName evidence="3">Chromosome partition protein Smc</fullName>
    </recommendedName>
</protein>
<dbReference type="EMBL" id="LR743504">
    <property type="protein sequence ID" value="CAA2100886.1"/>
    <property type="molecule type" value="Genomic_DNA"/>
</dbReference>